<dbReference type="InterPro" id="IPR006366">
    <property type="entry name" value="CobA/CysG_C"/>
</dbReference>
<accession>A0A1H7J3R7</accession>
<keyword evidence="4 10" id="KW-0808">Transferase</keyword>
<reference evidence="11" key="1">
    <citation type="submission" date="2016-10" db="EMBL/GenBank/DDBJ databases">
        <authorList>
            <person name="Varghese N."/>
            <person name="Submissions S."/>
        </authorList>
    </citation>
    <scope>NUCLEOTIDE SEQUENCE [LARGE SCALE GENOMIC DNA]</scope>
    <source>
        <strain evidence="11">DSM 241</strain>
    </source>
</reference>
<evidence type="ECO:0000256" key="3">
    <source>
        <dbReference type="ARBA" id="ARBA00022603"/>
    </source>
</evidence>
<dbReference type="Gene3D" id="3.40.1010.10">
    <property type="entry name" value="Cobalt-precorrin-4 Transmethylase, Domain 1"/>
    <property type="match status" value="1"/>
</dbReference>
<comment type="pathway">
    <text evidence="8">Cofactor biosynthesis; adenosylcobalamin biosynthesis; precorrin-2 from uroporphyrinogen III: step 1/1.</text>
</comment>
<evidence type="ECO:0000256" key="4">
    <source>
        <dbReference type="ARBA" id="ARBA00022679"/>
    </source>
</evidence>
<keyword evidence="5" id="KW-0949">S-adenosyl-L-methionine</keyword>
<dbReference type="InterPro" id="IPR003043">
    <property type="entry name" value="Uropor_MeTrfase_CS"/>
</dbReference>
<evidence type="ECO:0000256" key="1">
    <source>
        <dbReference type="ARBA" id="ARBA00005879"/>
    </source>
</evidence>
<dbReference type="Pfam" id="PF00590">
    <property type="entry name" value="TP_methylase"/>
    <property type="match status" value="1"/>
</dbReference>
<dbReference type="NCBIfam" id="NF004790">
    <property type="entry name" value="PRK06136.1"/>
    <property type="match status" value="1"/>
</dbReference>
<dbReference type="AlphaFoldDB" id="A0A1H7J3R7"/>
<evidence type="ECO:0000256" key="6">
    <source>
        <dbReference type="ARBA" id="ARBA00023244"/>
    </source>
</evidence>
<dbReference type="EC" id="2.1.1.107" evidence="2"/>
<dbReference type="PANTHER" id="PTHR45790">
    <property type="entry name" value="SIROHEME SYNTHASE-RELATED"/>
    <property type="match status" value="1"/>
</dbReference>
<sequence length="287" mass="30197">MNSLSRTSQPTMGTALDTLDALIPGLPRMRPGEVWIVGAGPGDPGLLTLHALSALLQADVLVHDALIDPRTLAMVRPDAVRIFAGKRGGKPSTHQDDITATLVDQARRGFRVVRLKGGDPFMFGRGGEEVAALLEEGIPNRVIPGLTSGLAGLSAVGIPATCRGVNQAVFLATGHGAGRKPTPEGIDWTLVARLGQPVVLYMAIKNLPHILQGLTDGGMAADTPAAVVTSATTPQERVVIATRATLLETITRERLEAPAIIVLGDIVQCRTTLDRVVTHTVKEMSDS</sequence>
<keyword evidence="3 10" id="KW-0489">Methyltransferase</keyword>
<dbReference type="InterPro" id="IPR035996">
    <property type="entry name" value="4pyrrol_Methylase_sf"/>
</dbReference>
<dbReference type="InterPro" id="IPR014777">
    <property type="entry name" value="4pyrrole_Mease_sub1"/>
</dbReference>
<dbReference type="GO" id="GO:0019354">
    <property type="term" value="P:siroheme biosynthetic process"/>
    <property type="evidence" value="ECO:0007669"/>
    <property type="project" value="UniProtKB-UniPathway"/>
</dbReference>
<gene>
    <name evidence="10" type="ORF">SAMN05444515_10474</name>
</gene>
<evidence type="ECO:0000256" key="7">
    <source>
        <dbReference type="ARBA" id="ARBA00025705"/>
    </source>
</evidence>
<evidence type="ECO:0000259" key="9">
    <source>
        <dbReference type="Pfam" id="PF00590"/>
    </source>
</evidence>
<dbReference type="NCBIfam" id="TIGR01469">
    <property type="entry name" value="cobA_cysG_Cterm"/>
    <property type="match status" value="1"/>
</dbReference>
<dbReference type="Proteomes" id="UP000199256">
    <property type="component" value="Unassembled WGS sequence"/>
</dbReference>
<dbReference type="CDD" id="cd11642">
    <property type="entry name" value="SUMT"/>
    <property type="match status" value="1"/>
</dbReference>
<dbReference type="PROSITE" id="PS00839">
    <property type="entry name" value="SUMT_1"/>
    <property type="match status" value="1"/>
</dbReference>
<protein>
    <recommendedName>
        <fullName evidence="2">uroporphyrinogen-III C-methyltransferase</fullName>
        <ecNumber evidence="2">2.1.1.107</ecNumber>
    </recommendedName>
</protein>
<keyword evidence="11" id="KW-1185">Reference proteome</keyword>
<dbReference type="PANTHER" id="PTHR45790:SF3">
    <property type="entry name" value="S-ADENOSYL-L-METHIONINE-DEPENDENT UROPORPHYRINOGEN III METHYLTRANSFERASE, CHLOROPLASTIC"/>
    <property type="match status" value="1"/>
</dbReference>
<dbReference type="GO" id="GO:0004851">
    <property type="term" value="F:uroporphyrin-III C-methyltransferase activity"/>
    <property type="evidence" value="ECO:0007669"/>
    <property type="project" value="UniProtKB-EC"/>
</dbReference>
<dbReference type="GO" id="GO:0032259">
    <property type="term" value="P:methylation"/>
    <property type="evidence" value="ECO:0007669"/>
    <property type="project" value="UniProtKB-KW"/>
</dbReference>
<dbReference type="STRING" id="1396821.SAMN05444515_10474"/>
<evidence type="ECO:0000313" key="11">
    <source>
        <dbReference type="Proteomes" id="UP000199256"/>
    </source>
</evidence>
<name>A0A1H7J3R7_9GAMM</name>
<dbReference type="SUPFAM" id="SSF53790">
    <property type="entry name" value="Tetrapyrrole methylase"/>
    <property type="match status" value="1"/>
</dbReference>
<organism evidence="10 11">
    <name type="scientific">Ectothiorhodospira marina</name>
    <dbReference type="NCBI Taxonomy" id="1396821"/>
    <lineage>
        <taxon>Bacteria</taxon>
        <taxon>Pseudomonadati</taxon>
        <taxon>Pseudomonadota</taxon>
        <taxon>Gammaproteobacteria</taxon>
        <taxon>Chromatiales</taxon>
        <taxon>Ectothiorhodospiraceae</taxon>
        <taxon>Ectothiorhodospira</taxon>
    </lineage>
</organism>
<dbReference type="UniPathway" id="UPA00262">
    <property type="reaction ID" value="UER00211"/>
</dbReference>
<dbReference type="Gene3D" id="3.30.950.10">
    <property type="entry name" value="Methyltransferase, Cobalt-precorrin-4 Transmethylase, Domain 2"/>
    <property type="match status" value="1"/>
</dbReference>
<dbReference type="InterPro" id="IPR014776">
    <property type="entry name" value="4pyrrole_Mease_sub2"/>
</dbReference>
<proteinExistence type="inferred from homology"/>
<evidence type="ECO:0000256" key="5">
    <source>
        <dbReference type="ARBA" id="ARBA00022691"/>
    </source>
</evidence>
<evidence type="ECO:0000256" key="2">
    <source>
        <dbReference type="ARBA" id="ARBA00012162"/>
    </source>
</evidence>
<dbReference type="FunFam" id="3.40.1010.10:FF:000001">
    <property type="entry name" value="Siroheme synthase"/>
    <property type="match status" value="1"/>
</dbReference>
<comment type="pathway">
    <text evidence="7">Porphyrin-containing compound metabolism; siroheme biosynthesis; precorrin-2 from uroporphyrinogen III: step 1/1.</text>
</comment>
<dbReference type="EMBL" id="FOAA01000004">
    <property type="protein sequence ID" value="SEK69044.1"/>
    <property type="molecule type" value="Genomic_DNA"/>
</dbReference>
<feature type="domain" description="Tetrapyrrole methylase" evidence="9">
    <location>
        <begin position="34"/>
        <end position="246"/>
    </location>
</feature>
<comment type="similarity">
    <text evidence="1">Belongs to the precorrin methyltransferase family.</text>
</comment>
<dbReference type="InterPro" id="IPR000878">
    <property type="entry name" value="4pyrrol_Mease"/>
</dbReference>
<evidence type="ECO:0000256" key="8">
    <source>
        <dbReference type="ARBA" id="ARBA00060548"/>
    </source>
</evidence>
<evidence type="ECO:0000313" key="10">
    <source>
        <dbReference type="EMBL" id="SEK69044.1"/>
    </source>
</evidence>
<dbReference type="InterPro" id="IPR050161">
    <property type="entry name" value="Siro_Cobalamin_biosynth"/>
</dbReference>
<keyword evidence="6" id="KW-0627">Porphyrin biosynthesis</keyword>
<dbReference type="RefSeq" id="WP_218140395.1">
    <property type="nucleotide sequence ID" value="NZ_FOAA01000004.1"/>
</dbReference>